<keyword evidence="5" id="KW-0833">Ubl conjugation pathway</keyword>
<reference evidence="8" key="1">
    <citation type="submission" date="2023-07" db="EMBL/GenBank/DDBJ databases">
        <title>A chromosome-level genome assembly of Lolium multiflorum.</title>
        <authorList>
            <person name="Chen Y."/>
            <person name="Copetti D."/>
            <person name="Kolliker R."/>
            <person name="Studer B."/>
        </authorList>
    </citation>
    <scope>NUCLEOTIDE SEQUENCE</scope>
    <source>
        <strain evidence="8">02402/16</strain>
        <tissue evidence="8">Leaf</tissue>
    </source>
</reference>
<dbReference type="EMBL" id="JAUUTY010000003">
    <property type="protein sequence ID" value="KAK1665648.1"/>
    <property type="molecule type" value="Genomic_DNA"/>
</dbReference>
<protein>
    <recommendedName>
        <fullName evidence="10">Autophagy-related protein 3</fullName>
    </recommendedName>
</protein>
<name>A0AAD8WMB8_LOLMU</name>
<keyword evidence="6" id="KW-0653">Protein transport</keyword>
<dbReference type="GO" id="GO:0000045">
    <property type="term" value="P:autophagosome assembly"/>
    <property type="evidence" value="ECO:0007669"/>
    <property type="project" value="TreeGrafter"/>
</dbReference>
<evidence type="ECO:0000313" key="8">
    <source>
        <dbReference type="EMBL" id="KAK1665648.1"/>
    </source>
</evidence>
<dbReference type="GO" id="GO:0019776">
    <property type="term" value="F:Atg8-family ligase activity"/>
    <property type="evidence" value="ECO:0007669"/>
    <property type="project" value="TreeGrafter"/>
</dbReference>
<sequence length="210" mass="23805">MQGSAFLQKGVLSFEEFILAGDNLVSKFWDWSWEEGDPEGKKPYSPAYNQYLVCRNVPCLKRVVPVKEECDAARAEADLFDSGPDPDIRTYDIGITYDNCYKTPRVWLMGFDVEGNILEPQLMFEDISQDNTQISVTVEYHPRMGPCATVHPCSHAAEMKKFIDVLMSRGIEPQVDMYLLIFLTSIVASVTPTIEYDCDLDIWAEQAAKP</sequence>
<evidence type="ECO:0000256" key="2">
    <source>
        <dbReference type="ARBA" id="ARBA00007683"/>
    </source>
</evidence>
<dbReference type="Proteomes" id="UP001231189">
    <property type="component" value="Unassembled WGS sequence"/>
</dbReference>
<dbReference type="Pfam" id="PF03987">
    <property type="entry name" value="Autophagy_act_C"/>
    <property type="match status" value="1"/>
</dbReference>
<dbReference type="GO" id="GO:0000407">
    <property type="term" value="C:phagophore assembly site"/>
    <property type="evidence" value="ECO:0007669"/>
    <property type="project" value="TreeGrafter"/>
</dbReference>
<evidence type="ECO:0000256" key="5">
    <source>
        <dbReference type="ARBA" id="ARBA00022786"/>
    </source>
</evidence>
<evidence type="ECO:0000256" key="6">
    <source>
        <dbReference type="ARBA" id="ARBA00022927"/>
    </source>
</evidence>
<organism evidence="8 9">
    <name type="scientific">Lolium multiflorum</name>
    <name type="common">Italian ryegrass</name>
    <name type="synonym">Lolium perenne subsp. multiflorum</name>
    <dbReference type="NCBI Taxonomy" id="4521"/>
    <lineage>
        <taxon>Eukaryota</taxon>
        <taxon>Viridiplantae</taxon>
        <taxon>Streptophyta</taxon>
        <taxon>Embryophyta</taxon>
        <taxon>Tracheophyta</taxon>
        <taxon>Spermatophyta</taxon>
        <taxon>Magnoliopsida</taxon>
        <taxon>Liliopsida</taxon>
        <taxon>Poales</taxon>
        <taxon>Poaceae</taxon>
        <taxon>BOP clade</taxon>
        <taxon>Pooideae</taxon>
        <taxon>Poodae</taxon>
        <taxon>Poeae</taxon>
        <taxon>Poeae Chloroplast Group 2 (Poeae type)</taxon>
        <taxon>Loliodinae</taxon>
        <taxon>Loliinae</taxon>
        <taxon>Lolium</taxon>
    </lineage>
</organism>
<dbReference type="GO" id="GO:0000422">
    <property type="term" value="P:autophagy of mitochondrion"/>
    <property type="evidence" value="ECO:0007669"/>
    <property type="project" value="TreeGrafter"/>
</dbReference>
<dbReference type="AlphaFoldDB" id="A0AAD8WMB8"/>
<keyword evidence="3" id="KW-0813">Transport</keyword>
<dbReference type="PANTHER" id="PTHR12866:SF2">
    <property type="entry name" value="UBIQUITIN-LIKE-CONJUGATING ENZYME ATG3"/>
    <property type="match status" value="1"/>
</dbReference>
<keyword evidence="7" id="KW-0072">Autophagy</keyword>
<evidence type="ECO:0000313" key="9">
    <source>
        <dbReference type="Proteomes" id="UP001231189"/>
    </source>
</evidence>
<gene>
    <name evidence="8" type="ORF">QYE76_053807</name>
</gene>
<accession>A0AAD8WMB8</accession>
<evidence type="ECO:0000256" key="1">
    <source>
        <dbReference type="ARBA" id="ARBA00004496"/>
    </source>
</evidence>
<comment type="similarity">
    <text evidence="2">Belongs to the ATG3 family.</text>
</comment>
<dbReference type="InterPro" id="IPR007135">
    <property type="entry name" value="Atg3/Atg10"/>
</dbReference>
<keyword evidence="4" id="KW-0963">Cytoplasm</keyword>
<dbReference type="GO" id="GO:0061723">
    <property type="term" value="P:glycophagy"/>
    <property type="evidence" value="ECO:0007669"/>
    <property type="project" value="TreeGrafter"/>
</dbReference>
<dbReference type="GO" id="GO:0044804">
    <property type="term" value="P:nucleophagy"/>
    <property type="evidence" value="ECO:0007669"/>
    <property type="project" value="TreeGrafter"/>
</dbReference>
<comment type="caution">
    <text evidence="8">The sequence shown here is derived from an EMBL/GenBank/DDBJ whole genome shotgun (WGS) entry which is preliminary data.</text>
</comment>
<keyword evidence="9" id="KW-1185">Reference proteome</keyword>
<evidence type="ECO:0000256" key="7">
    <source>
        <dbReference type="ARBA" id="ARBA00023006"/>
    </source>
</evidence>
<proteinExistence type="inferred from homology"/>
<evidence type="ECO:0008006" key="10">
    <source>
        <dbReference type="Google" id="ProtNLM"/>
    </source>
</evidence>
<dbReference type="GO" id="GO:0015031">
    <property type="term" value="P:protein transport"/>
    <property type="evidence" value="ECO:0007669"/>
    <property type="project" value="UniProtKB-KW"/>
</dbReference>
<dbReference type="GO" id="GO:0005829">
    <property type="term" value="C:cytosol"/>
    <property type="evidence" value="ECO:0007669"/>
    <property type="project" value="TreeGrafter"/>
</dbReference>
<evidence type="ECO:0000256" key="4">
    <source>
        <dbReference type="ARBA" id="ARBA00022490"/>
    </source>
</evidence>
<evidence type="ECO:0000256" key="3">
    <source>
        <dbReference type="ARBA" id="ARBA00022448"/>
    </source>
</evidence>
<dbReference type="PANTHER" id="PTHR12866">
    <property type="entry name" value="UBIQUITIN-LIKE-CONJUGATING ENZYME ATG3"/>
    <property type="match status" value="1"/>
</dbReference>
<comment type="subcellular location">
    <subcellularLocation>
        <location evidence="1">Cytoplasm</location>
    </subcellularLocation>
</comment>